<dbReference type="EMBL" id="SMKO01000091">
    <property type="protein sequence ID" value="TDD00573.1"/>
    <property type="molecule type" value="Genomic_DNA"/>
</dbReference>
<evidence type="ECO:0000313" key="2">
    <source>
        <dbReference type="Proteomes" id="UP000295258"/>
    </source>
</evidence>
<name>A0A4R4VDH4_9ACTN</name>
<sequence>MEVSSTGPDVRSLADILTVAPWVELEKHIDHLRERVDAAVLASHGRREQLRREILSDNPRLRSQIRRPSPEKMEWAKNLLRSGIVAASDGTVAAVPLLSGTKIQVGVVIVTNTGESVRLVTRVFEHELTTAGDTAREFFENLRKVHGSSNLASRALMLFGERQILLAQEADWRMIHGELIPYELRTGVGRPKENLPPVFDLVRRYVREQQFIAVSESPEDLDVLNAGIVLEPGEFIELRTLTDDLTGFLDGDENAGTTKAGFNNMDRATFRSFIAEVGPEVTILLMKAGHRPFLLECHRDRVEEAAALFLADALWTRGLPDKGVTVTARGFPFHIDLADNVARTMFKGGEFRTFIETRLMELGVEHGLTDLDPRRTRG</sequence>
<evidence type="ECO:0008006" key="3">
    <source>
        <dbReference type="Google" id="ProtNLM"/>
    </source>
</evidence>
<organism evidence="1 2">
    <name type="scientific">Nonomuraea deserti</name>
    <dbReference type="NCBI Taxonomy" id="1848322"/>
    <lineage>
        <taxon>Bacteria</taxon>
        <taxon>Bacillati</taxon>
        <taxon>Actinomycetota</taxon>
        <taxon>Actinomycetes</taxon>
        <taxon>Streptosporangiales</taxon>
        <taxon>Streptosporangiaceae</taxon>
        <taxon>Nonomuraea</taxon>
    </lineage>
</organism>
<dbReference type="RefSeq" id="WP_132598348.1">
    <property type="nucleotide sequence ID" value="NZ_SMKO01000091.1"/>
</dbReference>
<reference evidence="1 2" key="1">
    <citation type="submission" date="2019-03" db="EMBL/GenBank/DDBJ databases">
        <title>Draft genome sequences of novel Actinobacteria.</title>
        <authorList>
            <person name="Sahin N."/>
            <person name="Ay H."/>
            <person name="Saygin H."/>
        </authorList>
    </citation>
    <scope>NUCLEOTIDE SEQUENCE [LARGE SCALE GENOMIC DNA]</scope>
    <source>
        <strain evidence="1 2">KC310</strain>
    </source>
</reference>
<gene>
    <name evidence="1" type="ORF">E1292_28375</name>
</gene>
<comment type="caution">
    <text evidence="1">The sequence shown here is derived from an EMBL/GenBank/DDBJ whole genome shotgun (WGS) entry which is preliminary data.</text>
</comment>
<protein>
    <recommendedName>
        <fullName evidence="3">NurA domain-containing protein</fullName>
    </recommendedName>
</protein>
<evidence type="ECO:0000313" key="1">
    <source>
        <dbReference type="EMBL" id="TDD00573.1"/>
    </source>
</evidence>
<accession>A0A4R4VDH4</accession>
<dbReference type="AlphaFoldDB" id="A0A4R4VDH4"/>
<proteinExistence type="predicted"/>
<dbReference type="Proteomes" id="UP000295258">
    <property type="component" value="Unassembled WGS sequence"/>
</dbReference>
<keyword evidence="2" id="KW-1185">Reference proteome</keyword>